<keyword evidence="1" id="KW-1133">Transmembrane helix</keyword>
<sequence>MVSGIQQRAMGVFAKRSDIELVLSELQAANFPMNKVSVIVRNTEQEDKITGVEVKQLTSNRTDEKAVNRAVTGDALYGLRGLLIGLGVLAIPGIGSIMFAGAEATALATTLAGGAAASLAGALIGLGVPENEAKIYIDLVSQGYYLVIITGTQEIHLAERFFGQLGVQQWGVYTLTSPSTCRYKNAAGLFYKYPNVEQALTELKEAGYPMSQVALFTQNTIVDDSISKMNVIIKDDLAILGMPDNMAKHYKNSLASGSYLVVIGGTDIQMAAARTILEANRVEYFHIYSPLVVNTINNNYQVLTNCPSGSAIPHGVNPQDGTAEPGTRRMLRNKE</sequence>
<dbReference type="InterPro" id="IPR052948">
    <property type="entry name" value="Low_temp-induced_all0457"/>
</dbReference>
<dbReference type="PANTHER" id="PTHR36109">
    <property type="entry name" value="MEMBRANE PROTEIN-RELATED"/>
    <property type="match status" value="1"/>
</dbReference>
<keyword evidence="3" id="KW-1185">Reference proteome</keyword>
<dbReference type="PANTHER" id="PTHR36109:SF2">
    <property type="entry name" value="MEMBRANE PROTEIN"/>
    <property type="match status" value="1"/>
</dbReference>
<dbReference type="EMBL" id="JAECZC010000066">
    <property type="protein sequence ID" value="MBH8565695.1"/>
    <property type="molecule type" value="Genomic_DNA"/>
</dbReference>
<gene>
    <name evidence="2" type="ORF">I8748_26570</name>
</gene>
<dbReference type="RefSeq" id="WP_198127484.1">
    <property type="nucleotide sequence ID" value="NZ_JAECZC010000066.1"/>
</dbReference>
<protein>
    <submittedName>
        <fullName evidence="2">Uncharacterized protein</fullName>
    </submittedName>
</protein>
<feature type="transmembrane region" description="Helical" evidence="1">
    <location>
        <begin position="77"/>
        <end position="100"/>
    </location>
</feature>
<proteinExistence type="predicted"/>
<dbReference type="Proteomes" id="UP000632766">
    <property type="component" value="Unassembled WGS sequence"/>
</dbReference>
<evidence type="ECO:0000313" key="3">
    <source>
        <dbReference type="Proteomes" id="UP000632766"/>
    </source>
</evidence>
<keyword evidence="1" id="KW-0812">Transmembrane</keyword>
<accession>A0A8J7HWN9</accession>
<comment type="caution">
    <text evidence="2">The sequence shown here is derived from an EMBL/GenBank/DDBJ whole genome shotgun (WGS) entry which is preliminary data.</text>
</comment>
<organism evidence="2 3">
    <name type="scientific">Amazonocrinis nigriterrae CENA67</name>
    <dbReference type="NCBI Taxonomy" id="2794033"/>
    <lineage>
        <taxon>Bacteria</taxon>
        <taxon>Bacillati</taxon>
        <taxon>Cyanobacteriota</taxon>
        <taxon>Cyanophyceae</taxon>
        <taxon>Nostocales</taxon>
        <taxon>Nostocaceae</taxon>
        <taxon>Amazonocrinis</taxon>
        <taxon>Amazonocrinis nigriterrae</taxon>
    </lineage>
</organism>
<evidence type="ECO:0000313" key="2">
    <source>
        <dbReference type="EMBL" id="MBH8565695.1"/>
    </source>
</evidence>
<keyword evidence="1" id="KW-0472">Membrane</keyword>
<reference evidence="2 3" key="1">
    <citation type="journal article" date="2021" name="Int. J. Syst. Evol. Microbiol.">
        <title>Amazonocrinis nigriterrae gen. nov., sp. nov., Atlanticothrix silvestris gen. nov., sp. nov. and Dendronalium phyllosphericum gen. nov., sp. nov., nostocacean cyanobacteria from Brazilian environments.</title>
        <authorList>
            <person name="Alvarenga D.O."/>
            <person name="Andreote A.P.D."/>
            <person name="Branco L.H.Z."/>
            <person name="Delbaje E."/>
            <person name="Cruz R.B."/>
            <person name="Varani A.M."/>
            <person name="Fiore M.F."/>
        </authorList>
    </citation>
    <scope>NUCLEOTIDE SEQUENCE [LARGE SCALE GENOMIC DNA]</scope>
    <source>
        <strain evidence="2 3">CENA67</strain>
    </source>
</reference>
<evidence type="ECO:0000256" key="1">
    <source>
        <dbReference type="SAM" id="Phobius"/>
    </source>
</evidence>
<name>A0A8J7HWN9_9NOST</name>
<feature type="transmembrane region" description="Helical" evidence="1">
    <location>
        <begin position="106"/>
        <end position="128"/>
    </location>
</feature>
<dbReference type="AlphaFoldDB" id="A0A8J7HWN9"/>